<evidence type="ECO:0000256" key="3">
    <source>
        <dbReference type="SAM" id="Phobius"/>
    </source>
</evidence>
<feature type="compositionally biased region" description="Polar residues" evidence="2">
    <location>
        <begin position="102"/>
        <end position="115"/>
    </location>
</feature>
<feature type="chain" id="PRO_5011572617" evidence="4">
    <location>
        <begin position="24"/>
        <end position="212"/>
    </location>
</feature>
<keyword evidence="1" id="KW-0175">Coiled coil</keyword>
<evidence type="ECO:0000313" key="5">
    <source>
        <dbReference type="EMBL" id="SFK60912.1"/>
    </source>
</evidence>
<reference evidence="6" key="1">
    <citation type="submission" date="2016-10" db="EMBL/GenBank/DDBJ databases">
        <authorList>
            <person name="Varghese N."/>
            <person name="Submissions S."/>
        </authorList>
    </citation>
    <scope>NUCLEOTIDE SEQUENCE [LARGE SCALE GENOMIC DNA]</scope>
    <source>
        <strain evidence="6">Nm69</strain>
    </source>
</reference>
<keyword evidence="3" id="KW-1133">Transmembrane helix</keyword>
<accession>A0A1I4AWD5</accession>
<keyword evidence="4" id="KW-0732">Signal</keyword>
<sequence length="212" mass="23341">MQRALLKIIPILFSVLLFSSAVSGDTALQTHDDNQISNRQLLQAVHTLEQKAARESQTIQILNERIKQLELKVAALNSIFLGQQLPNQGNTQSQAPGKPVQATDSPATNISPDNSESANKLFSITDLQDSITNHLAPVLGGLMAILILLIVLRFYQRKRSMQSASNDEAIFATTTSDIQNPIRTNEKNALVAQKLAALRTAVKKGKQRRHQK</sequence>
<keyword evidence="3" id="KW-0472">Membrane</keyword>
<keyword evidence="3" id="KW-0812">Transmembrane</keyword>
<dbReference type="AlphaFoldDB" id="A0A1I4AWD5"/>
<proteinExistence type="predicted"/>
<dbReference type="RefSeq" id="WP_090698959.1">
    <property type="nucleotide sequence ID" value="NZ_FOSP01000010.1"/>
</dbReference>
<name>A0A1I4AWD5_9PROT</name>
<evidence type="ECO:0000256" key="2">
    <source>
        <dbReference type="SAM" id="MobiDB-lite"/>
    </source>
</evidence>
<feature type="coiled-coil region" evidence="1">
    <location>
        <begin position="45"/>
        <end position="79"/>
    </location>
</feature>
<evidence type="ECO:0000256" key="1">
    <source>
        <dbReference type="SAM" id="Coils"/>
    </source>
</evidence>
<keyword evidence="6" id="KW-1185">Reference proteome</keyword>
<dbReference type="EMBL" id="FOSP01000010">
    <property type="protein sequence ID" value="SFK60912.1"/>
    <property type="molecule type" value="Genomic_DNA"/>
</dbReference>
<dbReference type="STRING" id="52441.SAMN05216302_101072"/>
<feature type="transmembrane region" description="Helical" evidence="3">
    <location>
        <begin position="135"/>
        <end position="155"/>
    </location>
</feature>
<organism evidence="5 6">
    <name type="scientific">Nitrosomonas aestuarii</name>
    <dbReference type="NCBI Taxonomy" id="52441"/>
    <lineage>
        <taxon>Bacteria</taxon>
        <taxon>Pseudomonadati</taxon>
        <taxon>Pseudomonadota</taxon>
        <taxon>Betaproteobacteria</taxon>
        <taxon>Nitrosomonadales</taxon>
        <taxon>Nitrosomonadaceae</taxon>
        <taxon>Nitrosomonas</taxon>
    </lineage>
</organism>
<feature type="signal peptide" evidence="4">
    <location>
        <begin position="1"/>
        <end position="23"/>
    </location>
</feature>
<dbReference type="Proteomes" id="UP000199533">
    <property type="component" value="Unassembled WGS sequence"/>
</dbReference>
<evidence type="ECO:0000313" key="6">
    <source>
        <dbReference type="Proteomes" id="UP000199533"/>
    </source>
</evidence>
<gene>
    <name evidence="5" type="ORF">SAMN05216302_101072</name>
</gene>
<feature type="region of interest" description="Disordered" evidence="2">
    <location>
        <begin position="87"/>
        <end position="115"/>
    </location>
</feature>
<evidence type="ECO:0000256" key="4">
    <source>
        <dbReference type="SAM" id="SignalP"/>
    </source>
</evidence>
<protein>
    <submittedName>
        <fullName evidence="5">Uncharacterized protein</fullName>
    </submittedName>
</protein>